<evidence type="ECO:0000313" key="2">
    <source>
        <dbReference type="Proteomes" id="UP000184693"/>
    </source>
</evidence>
<reference evidence="1 2" key="1">
    <citation type="submission" date="2016-11" db="EMBL/GenBank/DDBJ databases">
        <authorList>
            <person name="Jaros S."/>
            <person name="Januszkiewicz K."/>
            <person name="Wedrychowicz H."/>
        </authorList>
    </citation>
    <scope>NUCLEOTIDE SEQUENCE [LARGE SCALE GENOMIC DNA]</scope>
    <source>
        <strain evidence="1 2">GAS86</strain>
    </source>
</reference>
<protein>
    <submittedName>
        <fullName evidence="1">Uncharacterized protein</fullName>
    </submittedName>
</protein>
<dbReference type="EMBL" id="FSRM01000001">
    <property type="protein sequence ID" value="SIN80788.1"/>
    <property type="molecule type" value="Genomic_DNA"/>
</dbReference>
<sequence length="190" mass="21026">MNEVLGAGGLIFMKVGLHAQETIEDIIARKQKEYDQAGSIFWGYGGSTCHPVSMVQPFGKQVEAAGGQLLIVMNKMNSMHAAPPEVAKEYSDDGVDWKPVPKGIEVRGSRFALVLDELRIDEFEVDLGELEVGIGPSRGRKATDYMRFQVDKGCFNYVPRENPIAPEERVVKEIGLVARVKAPYAVFVRN</sequence>
<accession>A0A1N6ECL5</accession>
<evidence type="ECO:0000313" key="1">
    <source>
        <dbReference type="EMBL" id="SIN80788.1"/>
    </source>
</evidence>
<gene>
    <name evidence="1" type="ORF">SAMN05444168_0460</name>
</gene>
<dbReference type="AlphaFoldDB" id="A0A1N6ECL5"/>
<proteinExistence type="predicted"/>
<organism evidence="1 2">
    <name type="scientific">Paraburkholderia phenazinium</name>
    <dbReference type="NCBI Taxonomy" id="60549"/>
    <lineage>
        <taxon>Bacteria</taxon>
        <taxon>Pseudomonadati</taxon>
        <taxon>Pseudomonadota</taxon>
        <taxon>Betaproteobacteria</taxon>
        <taxon>Burkholderiales</taxon>
        <taxon>Burkholderiaceae</taxon>
        <taxon>Paraburkholderia</taxon>
    </lineage>
</organism>
<name>A0A1N6ECL5_9BURK</name>
<dbReference type="RefSeq" id="WP_074262791.1">
    <property type="nucleotide sequence ID" value="NZ_FSRM01000001.1"/>
</dbReference>
<dbReference type="Proteomes" id="UP000184693">
    <property type="component" value="Unassembled WGS sequence"/>
</dbReference>
<dbReference type="OrthoDB" id="8246386at2"/>